<proteinExistence type="predicted"/>
<keyword evidence="6" id="KW-1185">Reference proteome</keyword>
<feature type="compositionally biased region" description="Acidic residues" evidence="2">
    <location>
        <begin position="255"/>
        <end position="265"/>
    </location>
</feature>
<name>A0A1V6SBK5_9EURO</name>
<feature type="domain" description="HAT C-terminal dimerisation" evidence="4">
    <location>
        <begin position="108"/>
        <end position="171"/>
    </location>
</feature>
<sequence length="371" mass="42757">MMNFVGDATVDDGVWKSDEKEYFSKTAPSGLLEPLPPSCCYREQYRESLERYIEPYKQRHLETQPASYSASSTEEFFIVDQMGDRQKAQDSEIDRDDQLAQYLGSSTRKINPCVFRKSSQYEFPVLASLARYVLSVPATGSGVERLFNTARDICHYRRGSLESKTIQDLMMYLCTSRFDIESEQHAFIEEYLTPRGIRLVKEKKKTKRPSDDVFNLIIDTEEDSSAETPPTNAPSRVALGKRPLRDIRDAPLIELGDENEDDETPLPDNSNIRNESDRGFSPPNASQIQGAAEQIIPRHDPSRTLGKNWAYRFIDRLPPRFRDNSAKLMEKERYQAVTPGYLASWYDRLEITIKTYEITERNLFNFDETGF</sequence>
<evidence type="ECO:0000259" key="3">
    <source>
        <dbReference type="Pfam" id="PF03221"/>
    </source>
</evidence>
<evidence type="ECO:0000313" key="6">
    <source>
        <dbReference type="Proteomes" id="UP000191342"/>
    </source>
</evidence>
<accession>A0A1V6SBK5</accession>
<evidence type="ECO:0000313" key="5">
    <source>
        <dbReference type="EMBL" id="OQE11278.1"/>
    </source>
</evidence>
<dbReference type="InterPro" id="IPR008906">
    <property type="entry name" value="HATC_C_dom"/>
</dbReference>
<dbReference type="GO" id="GO:0046983">
    <property type="term" value="F:protein dimerization activity"/>
    <property type="evidence" value="ECO:0007669"/>
    <property type="project" value="InterPro"/>
</dbReference>
<feature type="region of interest" description="Disordered" evidence="2">
    <location>
        <begin position="219"/>
        <end position="287"/>
    </location>
</feature>
<evidence type="ECO:0000256" key="1">
    <source>
        <dbReference type="ARBA" id="ARBA00023125"/>
    </source>
</evidence>
<reference evidence="6" key="1">
    <citation type="journal article" date="2017" name="Nat. Microbiol.">
        <title>Global analysis of biosynthetic gene clusters reveals vast potential of secondary metabolite production in Penicillium species.</title>
        <authorList>
            <person name="Nielsen J.C."/>
            <person name="Grijseels S."/>
            <person name="Prigent S."/>
            <person name="Ji B."/>
            <person name="Dainat J."/>
            <person name="Nielsen K.F."/>
            <person name="Frisvad J.C."/>
            <person name="Workman M."/>
            <person name="Nielsen J."/>
        </authorList>
    </citation>
    <scope>NUCLEOTIDE SEQUENCE [LARGE SCALE GENOMIC DNA]</scope>
    <source>
        <strain evidence="6">IBT 14082</strain>
    </source>
</reference>
<dbReference type="Proteomes" id="UP000191342">
    <property type="component" value="Unassembled WGS sequence"/>
</dbReference>
<dbReference type="InterPro" id="IPR012337">
    <property type="entry name" value="RNaseH-like_sf"/>
</dbReference>
<evidence type="ECO:0000256" key="2">
    <source>
        <dbReference type="SAM" id="MobiDB-lite"/>
    </source>
</evidence>
<dbReference type="AlphaFoldDB" id="A0A1V6SBK5"/>
<evidence type="ECO:0000259" key="4">
    <source>
        <dbReference type="Pfam" id="PF05699"/>
    </source>
</evidence>
<dbReference type="GO" id="GO:0003677">
    <property type="term" value="F:DNA binding"/>
    <property type="evidence" value="ECO:0007669"/>
    <property type="project" value="UniProtKB-KW"/>
</dbReference>
<dbReference type="SUPFAM" id="SSF53098">
    <property type="entry name" value="Ribonuclease H-like"/>
    <property type="match status" value="1"/>
</dbReference>
<dbReference type="Pfam" id="PF05699">
    <property type="entry name" value="Dimer_Tnp_hAT"/>
    <property type="match status" value="1"/>
</dbReference>
<organism evidence="5 6">
    <name type="scientific">Penicillium flavigenum</name>
    <dbReference type="NCBI Taxonomy" id="254877"/>
    <lineage>
        <taxon>Eukaryota</taxon>
        <taxon>Fungi</taxon>
        <taxon>Dikarya</taxon>
        <taxon>Ascomycota</taxon>
        <taxon>Pezizomycotina</taxon>
        <taxon>Eurotiomycetes</taxon>
        <taxon>Eurotiomycetidae</taxon>
        <taxon>Eurotiales</taxon>
        <taxon>Aspergillaceae</taxon>
        <taxon>Penicillium</taxon>
    </lineage>
</organism>
<dbReference type="InterPro" id="IPR006600">
    <property type="entry name" value="HTH_CenpB_DNA-bd_dom"/>
</dbReference>
<evidence type="ECO:0008006" key="7">
    <source>
        <dbReference type="Google" id="ProtNLM"/>
    </source>
</evidence>
<comment type="caution">
    <text evidence="5">The sequence shown here is derived from an EMBL/GenBank/DDBJ whole genome shotgun (WGS) entry which is preliminary data.</text>
</comment>
<dbReference type="OrthoDB" id="4507940at2759"/>
<feature type="domain" description="HTH CENPB-type" evidence="3">
    <location>
        <begin position="281"/>
        <end position="318"/>
    </location>
</feature>
<dbReference type="EMBL" id="MLQL01000074">
    <property type="protein sequence ID" value="OQE11278.1"/>
    <property type="molecule type" value="Genomic_DNA"/>
</dbReference>
<keyword evidence="1" id="KW-0238">DNA-binding</keyword>
<dbReference type="Pfam" id="PF03221">
    <property type="entry name" value="HTH_Tnp_Tc5"/>
    <property type="match status" value="1"/>
</dbReference>
<protein>
    <recommendedName>
        <fullName evidence="7">HAT C-terminal dimerisation domain-containing protein</fullName>
    </recommendedName>
</protein>
<gene>
    <name evidence="5" type="ORF">PENFLA_c074G04571</name>
</gene>